<accession>A0A5Q0P450</accession>
<evidence type="ECO:0000313" key="5">
    <source>
        <dbReference type="Proteomes" id="UP000480556"/>
    </source>
</evidence>
<protein>
    <recommendedName>
        <fullName evidence="6">Peptidase</fullName>
    </recommendedName>
</protein>
<evidence type="ECO:0000313" key="3">
    <source>
        <dbReference type="EMBL" id="QGA11372.1"/>
    </source>
</evidence>
<dbReference type="Proteomes" id="UP000327478">
    <property type="component" value="Chromosome"/>
</dbReference>
<proteinExistence type="predicted"/>
<dbReference type="EMBL" id="WITK01000002">
    <property type="protein sequence ID" value="MQW91079.1"/>
    <property type="molecule type" value="Genomic_DNA"/>
</dbReference>
<name>A0A5Q0P450_9GAMM</name>
<dbReference type="AlphaFoldDB" id="A0A5Q0P450"/>
<feature type="chain" id="PRO_5044623658" description="Peptidase" evidence="1">
    <location>
        <begin position="22"/>
        <end position="338"/>
    </location>
</feature>
<reference evidence="4 5" key="1">
    <citation type="submission" date="2019-10" db="EMBL/GenBank/DDBJ databases">
        <authorList>
            <person name="Dong K."/>
        </authorList>
    </citation>
    <scope>NUCLEOTIDE SEQUENCE [LARGE SCALE GENOMIC DNA]</scope>
    <source>
        <strain evidence="4">dk386</strain>
        <strain evidence="3">Dk386</strain>
        <strain evidence="5">dk771</strain>
        <strain evidence="2">Dk771</strain>
    </source>
</reference>
<dbReference type="RefSeq" id="WP_153371765.1">
    <property type="nucleotide sequence ID" value="NZ_CP045650.1"/>
</dbReference>
<sequence>MKITNVIIASATCLFSPLLIADCRVSSPAWTQQFNQVYQADEFYIYYTNRTNSKDRVPQQDINKNNIPDYVEDVARQAQASRDMFEVAKLQHPLHSPRYKNKAQAIAVFIKDMKGNGVAYEVVSRHPSVSTQTPMPCSLVINISNRLTDFPGNYWTTVTHELFHLYQYGYSQFKNSWYLESLANWSERALRIDINQQTKNLKALPQNVKALEQEIFKASYNPLWRRYFYIQPNDVLNVPKQLQLKTYIDGSPIFKDHVWYGTRFVRNFLVDLSAASYQTSEQYQWPKYNWKEADQRRTEFNCTIFTVYQKQLKKQKKLTKEAQFLASFPLSSNSPQCK</sequence>
<evidence type="ECO:0008006" key="6">
    <source>
        <dbReference type="Google" id="ProtNLM"/>
    </source>
</evidence>
<evidence type="ECO:0000313" key="4">
    <source>
        <dbReference type="Proteomes" id="UP000327478"/>
    </source>
</evidence>
<keyword evidence="1" id="KW-0732">Signal</keyword>
<gene>
    <name evidence="3" type="ORF">GFH30_08185</name>
    <name evidence="2" type="ORF">GHJ48_01475</name>
</gene>
<evidence type="ECO:0000256" key="1">
    <source>
        <dbReference type="SAM" id="SignalP"/>
    </source>
</evidence>
<dbReference type="Proteomes" id="UP000480556">
    <property type="component" value="Unassembled WGS sequence"/>
</dbReference>
<feature type="signal peptide" evidence="1">
    <location>
        <begin position="1"/>
        <end position="21"/>
    </location>
</feature>
<dbReference type="EMBL" id="CP045650">
    <property type="protein sequence ID" value="QGA11372.1"/>
    <property type="molecule type" value="Genomic_DNA"/>
</dbReference>
<keyword evidence="4" id="KW-1185">Reference proteome</keyword>
<evidence type="ECO:0000313" key="2">
    <source>
        <dbReference type="EMBL" id="MQW91079.1"/>
    </source>
</evidence>
<organism evidence="2 5">
    <name type="scientific">Acinetobacter wanghuae</name>
    <dbReference type="NCBI Taxonomy" id="2662362"/>
    <lineage>
        <taxon>Bacteria</taxon>
        <taxon>Pseudomonadati</taxon>
        <taxon>Pseudomonadota</taxon>
        <taxon>Gammaproteobacteria</taxon>
        <taxon>Moraxellales</taxon>
        <taxon>Moraxellaceae</taxon>
        <taxon>Acinetobacter</taxon>
    </lineage>
</organism>